<reference evidence="2" key="1">
    <citation type="journal article" date="2006" name="PLoS Biol.">
        <title>Macronuclear genome sequence of the ciliate Tetrahymena thermophila, a model eukaryote.</title>
        <authorList>
            <person name="Eisen J.A."/>
            <person name="Coyne R.S."/>
            <person name="Wu M."/>
            <person name="Wu D."/>
            <person name="Thiagarajan M."/>
            <person name="Wortman J.R."/>
            <person name="Badger J.H."/>
            <person name="Ren Q."/>
            <person name="Amedeo P."/>
            <person name="Jones K.M."/>
            <person name="Tallon L.J."/>
            <person name="Delcher A.L."/>
            <person name="Salzberg S.L."/>
            <person name="Silva J.C."/>
            <person name="Haas B.J."/>
            <person name="Majoros W.H."/>
            <person name="Farzad M."/>
            <person name="Carlton J.M."/>
            <person name="Smith R.K. Jr."/>
            <person name="Garg J."/>
            <person name="Pearlman R.E."/>
            <person name="Karrer K.M."/>
            <person name="Sun L."/>
            <person name="Manning G."/>
            <person name="Elde N.C."/>
            <person name="Turkewitz A.P."/>
            <person name="Asai D.J."/>
            <person name="Wilkes D.E."/>
            <person name="Wang Y."/>
            <person name="Cai H."/>
            <person name="Collins K."/>
            <person name="Stewart B.A."/>
            <person name="Lee S.R."/>
            <person name="Wilamowska K."/>
            <person name="Weinberg Z."/>
            <person name="Ruzzo W.L."/>
            <person name="Wloga D."/>
            <person name="Gaertig J."/>
            <person name="Frankel J."/>
            <person name="Tsao C.-C."/>
            <person name="Gorovsky M.A."/>
            <person name="Keeling P.J."/>
            <person name="Waller R.F."/>
            <person name="Patron N.J."/>
            <person name="Cherry J.M."/>
            <person name="Stover N.A."/>
            <person name="Krieger C.J."/>
            <person name="del Toro C."/>
            <person name="Ryder H.F."/>
            <person name="Williamson S.C."/>
            <person name="Barbeau R.A."/>
            <person name="Hamilton E.P."/>
            <person name="Orias E."/>
        </authorList>
    </citation>
    <scope>NUCLEOTIDE SEQUENCE [LARGE SCALE GENOMIC DNA]</scope>
    <source>
        <strain evidence="2">SB210</strain>
    </source>
</reference>
<evidence type="ECO:0000313" key="1">
    <source>
        <dbReference type="EMBL" id="EWS73961.1"/>
    </source>
</evidence>
<dbReference type="Proteomes" id="UP000009168">
    <property type="component" value="Unassembled WGS sequence"/>
</dbReference>
<dbReference type="InParanoid" id="W7XHQ0"/>
<gene>
    <name evidence="1" type="ORF">TTHERM_000439148</name>
</gene>
<evidence type="ECO:0000313" key="2">
    <source>
        <dbReference type="Proteomes" id="UP000009168"/>
    </source>
</evidence>
<organism evidence="1 2">
    <name type="scientific">Tetrahymena thermophila (strain SB210)</name>
    <dbReference type="NCBI Taxonomy" id="312017"/>
    <lineage>
        <taxon>Eukaryota</taxon>
        <taxon>Sar</taxon>
        <taxon>Alveolata</taxon>
        <taxon>Ciliophora</taxon>
        <taxon>Intramacronucleata</taxon>
        <taxon>Oligohymenophorea</taxon>
        <taxon>Hymenostomatida</taxon>
        <taxon>Tetrahymenina</taxon>
        <taxon>Tetrahymenidae</taxon>
        <taxon>Tetrahymena</taxon>
    </lineage>
</organism>
<dbReference type="RefSeq" id="XP_012653502.1">
    <property type="nucleotide sequence ID" value="XM_012798048.1"/>
</dbReference>
<name>W7XHQ0_TETTS</name>
<accession>W7XHQ0</accession>
<dbReference type="KEGG" id="tet:TTHERM_000439148"/>
<proteinExistence type="predicted"/>
<keyword evidence="2" id="KW-1185">Reference proteome</keyword>
<protein>
    <submittedName>
        <fullName evidence="1">Uncharacterized protein</fullName>
    </submittedName>
</protein>
<dbReference type="EMBL" id="GG662663">
    <property type="protein sequence ID" value="EWS73961.1"/>
    <property type="molecule type" value="Genomic_DNA"/>
</dbReference>
<sequence length="76" mass="9417">MKKNFKNTYLRKKEIRKNAKKKRQIRSFEDEEQRFSHTFTFELFSSVSVSTYMKKKVQLEYQSINQSIYLWTSFNF</sequence>
<dbReference type="GeneID" id="24438961"/>
<dbReference type="AlphaFoldDB" id="W7XHQ0"/>